<evidence type="ECO:0000256" key="6">
    <source>
        <dbReference type="ARBA" id="ARBA00023139"/>
    </source>
</evidence>
<dbReference type="InterPro" id="IPR008844">
    <property type="entry name" value="Spore_GerAC-like"/>
</dbReference>
<comment type="subcellular location">
    <subcellularLocation>
        <location evidence="1">Membrane</location>
        <topology evidence="1">Lipid-anchor</topology>
    </subcellularLocation>
</comment>
<dbReference type="Pfam" id="PF05504">
    <property type="entry name" value="Spore_GerAC"/>
    <property type="match status" value="1"/>
</dbReference>
<name>A0A6N9Q883_9BACL</name>
<dbReference type="Gene3D" id="3.30.300.210">
    <property type="entry name" value="Nutrient germinant receptor protein C, domain 3"/>
    <property type="match status" value="1"/>
</dbReference>
<dbReference type="Pfam" id="PF25198">
    <property type="entry name" value="Spore_GerAC_N"/>
    <property type="match status" value="1"/>
</dbReference>
<dbReference type="InterPro" id="IPR038501">
    <property type="entry name" value="Spore_GerAC_C_sf"/>
</dbReference>
<keyword evidence="11" id="KW-1185">Reference proteome</keyword>
<sequence>MNRLVFLLVFIFFLTGCMNNYGIDDLAMISGVGFDVSKHEDHHLDITAMYQVPTETDVFEYLHASSNSLENADIEMMSQTKRQVVNGQLRISLFGEELAKDGIFPIILSFLRDPSVGPLVSLAVAKGTAKEILITKLEKEPNTGSYIETMLERLDEEYVYPSVNILQFTRSYYDDGIDPILPMILTTKRNILLDGFALFKDDRMVASLTNEKAIYLFLLSEDFKKGVIDLEIEIGGKKEDVHLSYVRTKHKIKVKKENNDFTVNFDIHITGNLEGYSGKQTLTKDSVQKELETKINNVLNSEMKDLLSFLQKMNVDPVGVGEAVRNSLSYNEWKSLNWEEVYPKINFTTEVNMKIRNMSKFQ</sequence>
<feature type="domain" description="Spore germination GerAC-like C-terminal" evidence="8">
    <location>
        <begin position="194"/>
        <end position="358"/>
    </location>
</feature>
<dbReference type="InterPro" id="IPR046953">
    <property type="entry name" value="Spore_GerAC-like_C"/>
</dbReference>
<evidence type="ECO:0000256" key="5">
    <source>
        <dbReference type="ARBA" id="ARBA00023136"/>
    </source>
</evidence>
<evidence type="ECO:0000256" key="4">
    <source>
        <dbReference type="ARBA" id="ARBA00022729"/>
    </source>
</evidence>
<dbReference type="Proteomes" id="UP000448943">
    <property type="component" value="Unassembled WGS sequence"/>
</dbReference>
<evidence type="ECO:0000313" key="10">
    <source>
        <dbReference type="EMBL" id="NBI30873.1"/>
    </source>
</evidence>
<accession>A0A6N9Q883</accession>
<reference evidence="10 11" key="1">
    <citation type="submission" date="2019-01" db="EMBL/GenBank/DDBJ databases">
        <title>Chengkuizengella sp. nov., isolated from deep-sea sediment of East Pacific Ocean.</title>
        <authorList>
            <person name="Yang J."/>
            <person name="Lai Q."/>
            <person name="Shao Z."/>
        </authorList>
    </citation>
    <scope>NUCLEOTIDE SEQUENCE [LARGE SCALE GENOMIC DNA]</scope>
    <source>
        <strain evidence="10 11">YPA3-1-1</strain>
    </source>
</reference>
<dbReference type="GO" id="GO:0009847">
    <property type="term" value="P:spore germination"/>
    <property type="evidence" value="ECO:0007669"/>
    <property type="project" value="InterPro"/>
</dbReference>
<feature type="domain" description="Spore germination protein N-terminal" evidence="9">
    <location>
        <begin position="23"/>
        <end position="184"/>
    </location>
</feature>
<evidence type="ECO:0000256" key="1">
    <source>
        <dbReference type="ARBA" id="ARBA00004635"/>
    </source>
</evidence>
<comment type="similarity">
    <text evidence="2">Belongs to the GerABKC lipoprotein family.</text>
</comment>
<proteinExistence type="inferred from homology"/>
<keyword evidence="4" id="KW-0732">Signal</keyword>
<comment type="caution">
    <text evidence="10">The sequence shown here is derived from an EMBL/GenBank/DDBJ whole genome shotgun (WGS) entry which is preliminary data.</text>
</comment>
<organism evidence="10 11">
    <name type="scientific">Chengkuizengella marina</name>
    <dbReference type="NCBI Taxonomy" id="2507566"/>
    <lineage>
        <taxon>Bacteria</taxon>
        <taxon>Bacillati</taxon>
        <taxon>Bacillota</taxon>
        <taxon>Bacilli</taxon>
        <taxon>Bacillales</taxon>
        <taxon>Paenibacillaceae</taxon>
        <taxon>Chengkuizengella</taxon>
    </lineage>
</organism>
<dbReference type="OrthoDB" id="2592518at2"/>
<dbReference type="GO" id="GO:0016020">
    <property type="term" value="C:membrane"/>
    <property type="evidence" value="ECO:0007669"/>
    <property type="project" value="UniProtKB-SubCell"/>
</dbReference>
<evidence type="ECO:0000256" key="2">
    <source>
        <dbReference type="ARBA" id="ARBA00007886"/>
    </source>
</evidence>
<evidence type="ECO:0000259" key="8">
    <source>
        <dbReference type="Pfam" id="PF05504"/>
    </source>
</evidence>
<dbReference type="PANTHER" id="PTHR35789:SF1">
    <property type="entry name" value="SPORE GERMINATION PROTEIN B3"/>
    <property type="match status" value="1"/>
</dbReference>
<dbReference type="EMBL" id="SIJB01000043">
    <property type="protein sequence ID" value="NBI30873.1"/>
    <property type="molecule type" value="Genomic_DNA"/>
</dbReference>
<dbReference type="PROSITE" id="PS51257">
    <property type="entry name" value="PROKAR_LIPOPROTEIN"/>
    <property type="match status" value="1"/>
</dbReference>
<evidence type="ECO:0000259" key="9">
    <source>
        <dbReference type="Pfam" id="PF25198"/>
    </source>
</evidence>
<dbReference type="AlphaFoldDB" id="A0A6N9Q883"/>
<protein>
    <submittedName>
        <fullName evidence="10">Ger(X)C family spore germination protein</fullName>
    </submittedName>
</protein>
<evidence type="ECO:0000313" key="11">
    <source>
        <dbReference type="Proteomes" id="UP000448943"/>
    </source>
</evidence>
<dbReference type="NCBIfam" id="TIGR02887">
    <property type="entry name" value="spore_ger_x_C"/>
    <property type="match status" value="1"/>
</dbReference>
<keyword evidence="3" id="KW-0309">Germination</keyword>
<dbReference type="InterPro" id="IPR057336">
    <property type="entry name" value="GerAC_N"/>
</dbReference>
<dbReference type="RefSeq" id="WP_160647681.1">
    <property type="nucleotide sequence ID" value="NZ_SIJB01000043.1"/>
</dbReference>
<keyword evidence="5" id="KW-0472">Membrane</keyword>
<evidence type="ECO:0000256" key="3">
    <source>
        <dbReference type="ARBA" id="ARBA00022544"/>
    </source>
</evidence>
<keyword evidence="6" id="KW-0564">Palmitate</keyword>
<keyword evidence="7" id="KW-0449">Lipoprotein</keyword>
<evidence type="ECO:0000256" key="7">
    <source>
        <dbReference type="ARBA" id="ARBA00023288"/>
    </source>
</evidence>
<gene>
    <name evidence="10" type="ORF">ERL59_18135</name>
</gene>
<dbReference type="PANTHER" id="PTHR35789">
    <property type="entry name" value="SPORE GERMINATION PROTEIN B3"/>
    <property type="match status" value="1"/>
</dbReference>